<sequence length="59" mass="6607">MMMQKRVHNFIHSLSCISSTDTSLLNRPGQNNLMIIKYVHIKSYSADSAGVTQQNDIPA</sequence>
<organism evidence="1">
    <name type="scientific">Anguilla anguilla</name>
    <name type="common">European freshwater eel</name>
    <name type="synonym">Muraena anguilla</name>
    <dbReference type="NCBI Taxonomy" id="7936"/>
    <lineage>
        <taxon>Eukaryota</taxon>
        <taxon>Metazoa</taxon>
        <taxon>Chordata</taxon>
        <taxon>Craniata</taxon>
        <taxon>Vertebrata</taxon>
        <taxon>Euteleostomi</taxon>
        <taxon>Actinopterygii</taxon>
        <taxon>Neopterygii</taxon>
        <taxon>Teleostei</taxon>
        <taxon>Anguilliformes</taxon>
        <taxon>Anguillidae</taxon>
        <taxon>Anguilla</taxon>
    </lineage>
</organism>
<reference evidence="1" key="1">
    <citation type="submission" date="2014-11" db="EMBL/GenBank/DDBJ databases">
        <authorList>
            <person name="Amaro Gonzalez C."/>
        </authorList>
    </citation>
    <scope>NUCLEOTIDE SEQUENCE</scope>
</reference>
<protein>
    <submittedName>
        <fullName evidence="1">Uncharacterized protein</fullName>
    </submittedName>
</protein>
<evidence type="ECO:0000313" key="1">
    <source>
        <dbReference type="EMBL" id="JAH26187.1"/>
    </source>
</evidence>
<proteinExistence type="predicted"/>
<accession>A0A0E9RBK7</accession>
<dbReference type="AlphaFoldDB" id="A0A0E9RBK7"/>
<reference evidence="1" key="2">
    <citation type="journal article" date="2015" name="Fish Shellfish Immunol.">
        <title>Early steps in the European eel (Anguilla anguilla)-Vibrio vulnificus interaction in the gills: Role of the RtxA13 toxin.</title>
        <authorList>
            <person name="Callol A."/>
            <person name="Pajuelo D."/>
            <person name="Ebbesson L."/>
            <person name="Teles M."/>
            <person name="MacKenzie S."/>
            <person name="Amaro C."/>
        </authorList>
    </citation>
    <scope>NUCLEOTIDE SEQUENCE</scope>
</reference>
<dbReference type="EMBL" id="GBXM01082390">
    <property type="protein sequence ID" value="JAH26187.1"/>
    <property type="molecule type" value="Transcribed_RNA"/>
</dbReference>
<name>A0A0E9RBK7_ANGAN</name>